<keyword evidence="1" id="KW-0808">Transferase</keyword>
<protein>
    <submittedName>
        <fullName evidence="1">Sulfotransferase family protein</fullName>
    </submittedName>
</protein>
<reference evidence="2" key="1">
    <citation type="submission" date="2016-10" db="EMBL/GenBank/DDBJ databases">
        <authorList>
            <person name="Varghese N."/>
            <person name="Submissions S."/>
        </authorList>
    </citation>
    <scope>NUCLEOTIDE SEQUENCE [LARGE SCALE GENOMIC DNA]</scope>
    <source>
        <strain evidence="2">DSM 24740</strain>
    </source>
</reference>
<dbReference type="STRING" id="478744.SAMN05444359_11044"/>
<dbReference type="AlphaFoldDB" id="A0A1H9G576"/>
<dbReference type="Gene3D" id="3.40.50.300">
    <property type="entry name" value="P-loop containing nucleotide triphosphate hydrolases"/>
    <property type="match status" value="1"/>
</dbReference>
<accession>A0A1H9G576</accession>
<evidence type="ECO:0000313" key="1">
    <source>
        <dbReference type="EMBL" id="SEQ45315.1"/>
    </source>
</evidence>
<organism evidence="1 2">
    <name type="scientific">Neolewinella agarilytica</name>
    <dbReference type="NCBI Taxonomy" id="478744"/>
    <lineage>
        <taxon>Bacteria</taxon>
        <taxon>Pseudomonadati</taxon>
        <taxon>Bacteroidota</taxon>
        <taxon>Saprospiria</taxon>
        <taxon>Saprospirales</taxon>
        <taxon>Lewinellaceae</taxon>
        <taxon>Neolewinella</taxon>
    </lineage>
</organism>
<dbReference type="OrthoDB" id="288532at2"/>
<dbReference type="InParanoid" id="A0A1H9G576"/>
<evidence type="ECO:0000313" key="2">
    <source>
        <dbReference type="Proteomes" id="UP000199021"/>
    </source>
</evidence>
<name>A0A1H9G576_9BACT</name>
<dbReference type="Proteomes" id="UP000199021">
    <property type="component" value="Unassembled WGS sequence"/>
</dbReference>
<proteinExistence type="predicted"/>
<dbReference type="InterPro" id="IPR027417">
    <property type="entry name" value="P-loop_NTPase"/>
</dbReference>
<gene>
    <name evidence="1" type="ORF">SAMN05444359_11044</name>
</gene>
<dbReference type="SUPFAM" id="SSF52540">
    <property type="entry name" value="P-loop containing nucleoside triphosphate hydrolases"/>
    <property type="match status" value="1"/>
</dbReference>
<keyword evidence="2" id="KW-1185">Reference proteome</keyword>
<dbReference type="GO" id="GO:0016740">
    <property type="term" value="F:transferase activity"/>
    <property type="evidence" value="ECO:0007669"/>
    <property type="project" value="UniProtKB-KW"/>
</dbReference>
<sequence>MIISHEHKFIYFKNRKTAGTSIEISLSKICGEEDIITPLPPADEKIRHNLGFRCAQNYKKPRDKWSRRERWIHFRKGKEPRGFYNHISCEEVSQIIDQATWDSYFKFTTERNPFDKVVSFYYWRKADEKYERISDWISDGGLAQMRSYDLYAIGKLPAVDTIYRYESFDFFEKDLTEKLQLDEPFKMIKYKAKSNSRKVRNYKDVLDEKAIELIKIAFAREISLLGYTL</sequence>
<dbReference type="RefSeq" id="WP_090168035.1">
    <property type="nucleotide sequence ID" value="NZ_FOFB01000010.1"/>
</dbReference>
<dbReference type="EMBL" id="FOFB01000010">
    <property type="protein sequence ID" value="SEQ45315.1"/>
    <property type="molecule type" value="Genomic_DNA"/>
</dbReference>